<evidence type="ECO:0000313" key="2">
    <source>
        <dbReference type="Proteomes" id="UP000053989"/>
    </source>
</evidence>
<dbReference type="HOGENOM" id="CLU_1750764_0_0_1"/>
<reference evidence="2" key="2">
    <citation type="submission" date="2015-01" db="EMBL/GenBank/DDBJ databases">
        <title>Evolutionary Origins and Diversification of the Mycorrhizal Mutualists.</title>
        <authorList>
            <consortium name="DOE Joint Genome Institute"/>
            <consortium name="Mycorrhizal Genomics Consortium"/>
            <person name="Kohler A."/>
            <person name="Kuo A."/>
            <person name="Nagy L.G."/>
            <person name="Floudas D."/>
            <person name="Copeland A."/>
            <person name="Barry K.W."/>
            <person name="Cichocki N."/>
            <person name="Veneault-Fourrey C."/>
            <person name="LaButti K."/>
            <person name="Lindquist E.A."/>
            <person name="Lipzen A."/>
            <person name="Lundell T."/>
            <person name="Morin E."/>
            <person name="Murat C."/>
            <person name="Riley R."/>
            <person name="Ohm R."/>
            <person name="Sun H."/>
            <person name="Tunlid A."/>
            <person name="Henrissat B."/>
            <person name="Grigoriev I.V."/>
            <person name="Hibbett D.S."/>
            <person name="Martin F."/>
        </authorList>
    </citation>
    <scope>NUCLEOTIDE SEQUENCE [LARGE SCALE GENOMIC DNA]</scope>
    <source>
        <strain evidence="2">Foug A</strain>
    </source>
</reference>
<dbReference type="Proteomes" id="UP000053989">
    <property type="component" value="Unassembled WGS sequence"/>
</dbReference>
<dbReference type="InParanoid" id="A0A0C2ZHU4"/>
<evidence type="ECO:0000313" key="1">
    <source>
        <dbReference type="EMBL" id="KIM52377.1"/>
    </source>
</evidence>
<protein>
    <submittedName>
        <fullName evidence="1">Uncharacterized protein</fullName>
    </submittedName>
</protein>
<organism evidence="1 2">
    <name type="scientific">Scleroderma citrinum Foug A</name>
    <dbReference type="NCBI Taxonomy" id="1036808"/>
    <lineage>
        <taxon>Eukaryota</taxon>
        <taxon>Fungi</taxon>
        <taxon>Dikarya</taxon>
        <taxon>Basidiomycota</taxon>
        <taxon>Agaricomycotina</taxon>
        <taxon>Agaricomycetes</taxon>
        <taxon>Agaricomycetidae</taxon>
        <taxon>Boletales</taxon>
        <taxon>Sclerodermatineae</taxon>
        <taxon>Sclerodermataceae</taxon>
        <taxon>Scleroderma</taxon>
    </lineage>
</organism>
<dbReference type="AlphaFoldDB" id="A0A0C2ZHU4"/>
<name>A0A0C2ZHU4_9AGAM</name>
<gene>
    <name evidence="1" type="ORF">SCLCIDRAFT_559390</name>
</gene>
<accession>A0A0C2ZHU4</accession>
<sequence>MGASPRRRAGAGGDHQYAGWWGHCGLSTGGGQSSWGGGRCRCRWQKAAVEVEAVVNGMSRGTNRCKYIVGPHRGRFVHNTGPRAAATTGTTGIRSRTLLLCRHRTRGLWLDSQFIFPLINRSISRKAFTSIRRILHIVVHVNLDRDHQY</sequence>
<keyword evidence="2" id="KW-1185">Reference proteome</keyword>
<reference evidence="1 2" key="1">
    <citation type="submission" date="2014-04" db="EMBL/GenBank/DDBJ databases">
        <authorList>
            <consortium name="DOE Joint Genome Institute"/>
            <person name="Kuo A."/>
            <person name="Kohler A."/>
            <person name="Nagy L.G."/>
            <person name="Floudas D."/>
            <person name="Copeland A."/>
            <person name="Barry K.W."/>
            <person name="Cichocki N."/>
            <person name="Veneault-Fourrey C."/>
            <person name="LaButti K."/>
            <person name="Lindquist E.A."/>
            <person name="Lipzen A."/>
            <person name="Lundell T."/>
            <person name="Morin E."/>
            <person name="Murat C."/>
            <person name="Sun H."/>
            <person name="Tunlid A."/>
            <person name="Henrissat B."/>
            <person name="Grigoriev I.V."/>
            <person name="Hibbett D.S."/>
            <person name="Martin F."/>
            <person name="Nordberg H.P."/>
            <person name="Cantor M.N."/>
            <person name="Hua S.X."/>
        </authorList>
    </citation>
    <scope>NUCLEOTIDE SEQUENCE [LARGE SCALE GENOMIC DNA]</scope>
    <source>
        <strain evidence="1 2">Foug A</strain>
    </source>
</reference>
<proteinExistence type="predicted"/>
<dbReference type="EMBL" id="KN822212">
    <property type="protein sequence ID" value="KIM52377.1"/>
    <property type="molecule type" value="Genomic_DNA"/>
</dbReference>